<dbReference type="Gene3D" id="1.20.120.1770">
    <property type="match status" value="1"/>
</dbReference>
<organism evidence="13 14">
    <name type="scientific">Sphaeroforma arctica JP610</name>
    <dbReference type="NCBI Taxonomy" id="667725"/>
    <lineage>
        <taxon>Eukaryota</taxon>
        <taxon>Ichthyosporea</taxon>
        <taxon>Ichthyophonida</taxon>
        <taxon>Sphaeroforma</taxon>
    </lineage>
</organism>
<dbReference type="RefSeq" id="XP_014159361.1">
    <property type="nucleotide sequence ID" value="XM_014303886.1"/>
</dbReference>
<keyword evidence="4" id="KW-0349">Heme</keyword>
<dbReference type="Pfam" id="PF03188">
    <property type="entry name" value="Cytochrom_B561"/>
    <property type="match status" value="1"/>
</dbReference>
<keyword evidence="7" id="KW-0249">Electron transport</keyword>
<evidence type="ECO:0000256" key="6">
    <source>
        <dbReference type="ARBA" id="ARBA00022723"/>
    </source>
</evidence>
<evidence type="ECO:0000313" key="13">
    <source>
        <dbReference type="EMBL" id="KNC85459.1"/>
    </source>
</evidence>
<evidence type="ECO:0000256" key="2">
    <source>
        <dbReference type="ARBA" id="ARBA00004141"/>
    </source>
</evidence>
<dbReference type="InterPro" id="IPR043205">
    <property type="entry name" value="CYB561/CYBRD1-like"/>
</dbReference>
<name>A0A0L0G968_9EUKA</name>
<dbReference type="PANTHER" id="PTHR10106:SF0">
    <property type="entry name" value="LD36721P"/>
    <property type="match status" value="1"/>
</dbReference>
<proteinExistence type="predicted"/>
<gene>
    <name evidence="13" type="ORF">SARC_02364</name>
</gene>
<dbReference type="FunFam" id="1.20.120.1770:FF:000001">
    <property type="entry name" value="Cytochrome b reductase 1"/>
    <property type="match status" value="1"/>
</dbReference>
<keyword evidence="3" id="KW-0813">Transport</keyword>
<evidence type="ECO:0000256" key="9">
    <source>
        <dbReference type="ARBA" id="ARBA00023004"/>
    </source>
</evidence>
<evidence type="ECO:0000256" key="1">
    <source>
        <dbReference type="ARBA" id="ARBA00001970"/>
    </source>
</evidence>
<dbReference type="eggNOG" id="KOG1619">
    <property type="taxonomic scope" value="Eukaryota"/>
</dbReference>
<dbReference type="GO" id="GO:0046872">
    <property type="term" value="F:metal ion binding"/>
    <property type="evidence" value="ECO:0007669"/>
    <property type="project" value="UniProtKB-KW"/>
</dbReference>
<keyword evidence="10 11" id="KW-0472">Membrane</keyword>
<dbReference type="InterPro" id="IPR006593">
    <property type="entry name" value="Cyt_b561/ferric_Rdtase_TM"/>
</dbReference>
<protein>
    <recommendedName>
        <fullName evidence="12">Cytochrome b561 domain-containing protein</fullName>
    </recommendedName>
</protein>
<evidence type="ECO:0000256" key="3">
    <source>
        <dbReference type="ARBA" id="ARBA00022448"/>
    </source>
</evidence>
<evidence type="ECO:0000256" key="4">
    <source>
        <dbReference type="ARBA" id="ARBA00022617"/>
    </source>
</evidence>
<keyword evidence="6" id="KW-0479">Metal-binding</keyword>
<keyword evidence="8 11" id="KW-1133">Transmembrane helix</keyword>
<sequence>MSTSSEGAPLLPHPAQRPLALCRKEEYYLFSAGQVFVFIAVISVLIWFLHYDTGLDWNNADCAGKPCVFNYHPPMMVLGFLAFGYQGIMSWRMLPDGLSHQTKKFIHLSVQVSGFVLAVVGIVAVFKFHNQHQPPIANLYSLHSWLGLVAMILWGLQVVGAVVSFISGVVPVENRVSFVPIHKHMGVVLYLLALVVMLLGIQEKLGFYQGDKAYAKLTPISQLGNIMGLSIVAIFSVCTTLMIPRMQQEAATDS</sequence>
<feature type="transmembrane region" description="Helical" evidence="11">
    <location>
        <begin position="75"/>
        <end position="94"/>
    </location>
</feature>
<feature type="transmembrane region" description="Helical" evidence="11">
    <location>
        <begin position="146"/>
        <end position="172"/>
    </location>
</feature>
<dbReference type="PANTHER" id="PTHR10106">
    <property type="entry name" value="CYTOCHROME B561-RELATED"/>
    <property type="match status" value="1"/>
</dbReference>
<evidence type="ECO:0000256" key="8">
    <source>
        <dbReference type="ARBA" id="ARBA00022989"/>
    </source>
</evidence>
<dbReference type="EMBL" id="KQ241701">
    <property type="protein sequence ID" value="KNC85459.1"/>
    <property type="molecule type" value="Genomic_DNA"/>
</dbReference>
<dbReference type="Proteomes" id="UP000054560">
    <property type="component" value="Unassembled WGS sequence"/>
</dbReference>
<reference evidence="13 14" key="1">
    <citation type="submission" date="2011-02" db="EMBL/GenBank/DDBJ databases">
        <title>The Genome Sequence of Sphaeroforma arctica JP610.</title>
        <authorList>
            <consortium name="The Broad Institute Genome Sequencing Platform"/>
            <person name="Russ C."/>
            <person name="Cuomo C."/>
            <person name="Young S.K."/>
            <person name="Zeng Q."/>
            <person name="Gargeya S."/>
            <person name="Alvarado L."/>
            <person name="Berlin A."/>
            <person name="Chapman S.B."/>
            <person name="Chen Z."/>
            <person name="Freedman E."/>
            <person name="Gellesch M."/>
            <person name="Goldberg J."/>
            <person name="Griggs A."/>
            <person name="Gujja S."/>
            <person name="Heilman E."/>
            <person name="Heiman D."/>
            <person name="Howarth C."/>
            <person name="Mehta T."/>
            <person name="Neiman D."/>
            <person name="Pearson M."/>
            <person name="Roberts A."/>
            <person name="Saif S."/>
            <person name="Shea T."/>
            <person name="Shenoy N."/>
            <person name="Sisk P."/>
            <person name="Stolte C."/>
            <person name="Sykes S."/>
            <person name="White J."/>
            <person name="Yandava C."/>
            <person name="Burger G."/>
            <person name="Gray M.W."/>
            <person name="Holland P.W.H."/>
            <person name="King N."/>
            <person name="Lang F.B.F."/>
            <person name="Roger A.J."/>
            <person name="Ruiz-Trillo I."/>
            <person name="Haas B."/>
            <person name="Nusbaum C."/>
            <person name="Birren B."/>
        </authorList>
    </citation>
    <scope>NUCLEOTIDE SEQUENCE [LARGE SCALE GENOMIC DNA]</scope>
    <source>
        <strain evidence="13 14">JP610</strain>
    </source>
</reference>
<dbReference type="PROSITE" id="PS50939">
    <property type="entry name" value="CYTOCHROME_B561"/>
    <property type="match status" value="1"/>
</dbReference>
<evidence type="ECO:0000256" key="10">
    <source>
        <dbReference type="ARBA" id="ARBA00023136"/>
    </source>
</evidence>
<dbReference type="GeneID" id="25902868"/>
<evidence type="ECO:0000256" key="11">
    <source>
        <dbReference type="SAM" id="Phobius"/>
    </source>
</evidence>
<feature type="transmembrane region" description="Helical" evidence="11">
    <location>
        <begin position="27"/>
        <end position="49"/>
    </location>
</feature>
<dbReference type="GO" id="GO:0016491">
    <property type="term" value="F:oxidoreductase activity"/>
    <property type="evidence" value="ECO:0007669"/>
    <property type="project" value="InterPro"/>
</dbReference>
<dbReference type="GO" id="GO:0016020">
    <property type="term" value="C:membrane"/>
    <property type="evidence" value="ECO:0007669"/>
    <property type="project" value="UniProtKB-SubCell"/>
</dbReference>
<keyword evidence="5 11" id="KW-0812">Transmembrane</keyword>
<feature type="transmembrane region" description="Helical" evidence="11">
    <location>
        <begin position="184"/>
        <end position="202"/>
    </location>
</feature>
<dbReference type="SMART" id="SM00665">
    <property type="entry name" value="B561"/>
    <property type="match status" value="1"/>
</dbReference>
<dbReference type="AlphaFoldDB" id="A0A0L0G968"/>
<keyword evidence="9" id="KW-0408">Iron</keyword>
<comment type="cofactor">
    <cofactor evidence="1">
        <name>heme b</name>
        <dbReference type="ChEBI" id="CHEBI:60344"/>
    </cofactor>
</comment>
<feature type="domain" description="Cytochrome b561" evidence="12">
    <location>
        <begin position="32"/>
        <end position="243"/>
    </location>
</feature>
<comment type="subcellular location">
    <subcellularLocation>
        <location evidence="2">Membrane</location>
        <topology evidence="2">Multi-pass membrane protein</topology>
    </subcellularLocation>
</comment>
<feature type="transmembrane region" description="Helical" evidence="11">
    <location>
        <begin position="222"/>
        <end position="243"/>
    </location>
</feature>
<evidence type="ECO:0000256" key="7">
    <source>
        <dbReference type="ARBA" id="ARBA00022982"/>
    </source>
</evidence>
<dbReference type="OrthoDB" id="907479at2759"/>
<evidence type="ECO:0000313" key="14">
    <source>
        <dbReference type="Proteomes" id="UP000054560"/>
    </source>
</evidence>
<evidence type="ECO:0000256" key="5">
    <source>
        <dbReference type="ARBA" id="ARBA00022692"/>
    </source>
</evidence>
<evidence type="ECO:0000259" key="12">
    <source>
        <dbReference type="PROSITE" id="PS50939"/>
    </source>
</evidence>
<accession>A0A0L0G968</accession>
<keyword evidence="14" id="KW-1185">Reference proteome</keyword>
<feature type="transmembrane region" description="Helical" evidence="11">
    <location>
        <begin position="106"/>
        <end position="126"/>
    </location>
</feature>